<feature type="domain" description="Myb-like" evidence="8">
    <location>
        <begin position="394"/>
        <end position="458"/>
    </location>
</feature>
<keyword evidence="10" id="KW-1185">Reference proteome</keyword>
<evidence type="ECO:0000313" key="10">
    <source>
        <dbReference type="Proteomes" id="UP000030689"/>
    </source>
</evidence>
<dbReference type="GO" id="GO:0003677">
    <property type="term" value="F:DNA binding"/>
    <property type="evidence" value="ECO:0007669"/>
    <property type="project" value="UniProtKB-KW"/>
</dbReference>
<dbReference type="FunFam" id="1.10.10.60:FF:000092">
    <property type="entry name" value="Trihelix transcription factor GT-2"/>
    <property type="match status" value="1"/>
</dbReference>
<keyword evidence="5" id="KW-0804">Transcription</keyword>
<dbReference type="InterPro" id="IPR009057">
    <property type="entry name" value="Homeodomain-like_sf"/>
</dbReference>
<evidence type="ECO:0000256" key="4">
    <source>
        <dbReference type="ARBA" id="ARBA00023125"/>
    </source>
</evidence>
<dbReference type="PANTHER" id="PTHR21654:SF73">
    <property type="entry name" value="TRIHELIX TRANSCRIPTION FACTOR GT-2"/>
    <property type="match status" value="1"/>
</dbReference>
<dbReference type="FunFam" id="1.10.10.60:FF:000061">
    <property type="entry name" value="Trihelix transcription factor GT-2"/>
    <property type="match status" value="1"/>
</dbReference>
<dbReference type="SMART" id="SM00717">
    <property type="entry name" value="SANT"/>
    <property type="match status" value="2"/>
</dbReference>
<sequence>MSGNSSGLLDSSGGGGVGGSGEEEKDMKMEETGEGGGGGGGNRWPRPETLALLRIRSEMDKAFRDSTLKAPLWEKISRKMMELGYKRSAKKCKEKFENVYKYHKRTKEGRTGKSEGKTYRFFEELEAFETLNSYQPEPESQPENSHAATMTTTSLTPWISSNNPPADKSSSPLKHHHQVSVKPITTNPTFIAKQPSPTTPFPFYSNNHTTTADTGFKPTSNDLVKNVSSALNLFSSSTSSSTASDDEDGHHQGKRSRKRRKYWKGLFTKLTKELMEKQEKMQRRFLETLENRERERISREEAWRVQEVARINREQETLVHERSSAAAKDAAIISFLHKISGGQQQPQQHAHQNHKVSQRKQYQSDHSITFESKEPRPVLLDTTMKMGNYDTNHSVSPSSSRWPKTEVEALIRIRKNLEANYQENGTKGPLWEEISAGMRRLGYNRSAKRCKEKWENINKYFKKVKESNKKRPLDSKTCPYFHQLEALYNERNKSGVLPLPLPLMVTPQRQLLLPHETQNESETDHMDQVGNKEGEEEGESEEDGYEEEEEEGEGDNETSEFEIVLNKSSSPMDINSNIFT</sequence>
<dbReference type="Gene3D" id="1.10.10.60">
    <property type="entry name" value="Homeodomain-like"/>
    <property type="match status" value="2"/>
</dbReference>
<dbReference type="Pfam" id="PF13837">
    <property type="entry name" value="Myb_DNA-bind_4"/>
    <property type="match status" value="2"/>
</dbReference>
<feature type="region of interest" description="Disordered" evidence="7">
    <location>
        <begin position="235"/>
        <end position="260"/>
    </location>
</feature>
<feature type="compositionally biased region" description="Low complexity" evidence="7">
    <location>
        <begin position="1"/>
        <end position="11"/>
    </location>
</feature>
<dbReference type="OMA" id="TTMKMGN"/>
<dbReference type="OrthoDB" id="691673at2759"/>
<evidence type="ECO:0000256" key="2">
    <source>
        <dbReference type="ARBA" id="ARBA00022737"/>
    </source>
</evidence>
<dbReference type="SUPFAM" id="SSF46689">
    <property type="entry name" value="Homeodomain-like"/>
    <property type="match status" value="1"/>
</dbReference>
<keyword evidence="6" id="KW-0539">Nucleus</keyword>
<evidence type="ECO:0000259" key="8">
    <source>
        <dbReference type="PROSITE" id="PS50090"/>
    </source>
</evidence>
<gene>
    <name evidence="9" type="ORF">EUTSA_v10018336mg</name>
</gene>
<feature type="compositionally biased region" description="Polar residues" evidence="7">
    <location>
        <begin position="141"/>
        <end position="172"/>
    </location>
</feature>
<organism evidence="9 10">
    <name type="scientific">Eutrema salsugineum</name>
    <name type="common">Saltwater cress</name>
    <name type="synonym">Sisymbrium salsugineum</name>
    <dbReference type="NCBI Taxonomy" id="72664"/>
    <lineage>
        <taxon>Eukaryota</taxon>
        <taxon>Viridiplantae</taxon>
        <taxon>Streptophyta</taxon>
        <taxon>Embryophyta</taxon>
        <taxon>Tracheophyta</taxon>
        <taxon>Spermatophyta</taxon>
        <taxon>Magnoliopsida</taxon>
        <taxon>eudicotyledons</taxon>
        <taxon>Gunneridae</taxon>
        <taxon>Pentapetalae</taxon>
        <taxon>rosids</taxon>
        <taxon>malvids</taxon>
        <taxon>Brassicales</taxon>
        <taxon>Brassicaceae</taxon>
        <taxon>Eutremeae</taxon>
        <taxon>Eutrema</taxon>
    </lineage>
</organism>
<evidence type="ECO:0000256" key="6">
    <source>
        <dbReference type="ARBA" id="ARBA00023242"/>
    </source>
</evidence>
<dbReference type="CDD" id="cd12203">
    <property type="entry name" value="GT1"/>
    <property type="match status" value="2"/>
</dbReference>
<feature type="region of interest" description="Disordered" evidence="7">
    <location>
        <begin position="515"/>
        <end position="580"/>
    </location>
</feature>
<dbReference type="eggNOG" id="KOG4282">
    <property type="taxonomic scope" value="Eukaryota"/>
</dbReference>
<evidence type="ECO:0000256" key="3">
    <source>
        <dbReference type="ARBA" id="ARBA00023015"/>
    </source>
</evidence>
<dbReference type="AlphaFoldDB" id="V4KJH0"/>
<evidence type="ECO:0000313" key="9">
    <source>
        <dbReference type="EMBL" id="ESQ27433.1"/>
    </source>
</evidence>
<dbReference type="InterPro" id="IPR044822">
    <property type="entry name" value="Myb_DNA-bind_4"/>
</dbReference>
<dbReference type="Gramene" id="ESQ27433">
    <property type="protein sequence ID" value="ESQ27433"/>
    <property type="gene ID" value="EUTSA_v10018336mg"/>
</dbReference>
<feature type="region of interest" description="Disordered" evidence="7">
    <location>
        <begin position="1"/>
        <end position="47"/>
    </location>
</feature>
<dbReference type="PROSITE" id="PS50090">
    <property type="entry name" value="MYB_LIKE"/>
    <property type="match status" value="2"/>
</dbReference>
<feature type="region of interest" description="Disordered" evidence="7">
    <location>
        <begin position="341"/>
        <end position="367"/>
    </location>
</feature>
<evidence type="ECO:0000256" key="5">
    <source>
        <dbReference type="ARBA" id="ARBA00023163"/>
    </source>
</evidence>
<dbReference type="KEGG" id="eus:EUTSA_v10018336mg"/>
<proteinExistence type="predicted"/>
<name>V4KJH0_EUTSA</name>
<dbReference type="GO" id="GO:0005634">
    <property type="term" value="C:nucleus"/>
    <property type="evidence" value="ECO:0007669"/>
    <property type="project" value="UniProtKB-SubCell"/>
</dbReference>
<evidence type="ECO:0000256" key="1">
    <source>
        <dbReference type="ARBA" id="ARBA00004123"/>
    </source>
</evidence>
<comment type="subcellular location">
    <subcellularLocation>
        <location evidence="1">Nucleus</location>
    </subcellularLocation>
</comment>
<feature type="compositionally biased region" description="Acidic residues" evidence="7">
    <location>
        <begin position="534"/>
        <end position="560"/>
    </location>
</feature>
<protein>
    <recommendedName>
        <fullName evidence="8">Myb-like domain-containing protein</fullName>
    </recommendedName>
</protein>
<reference evidence="9 10" key="1">
    <citation type="journal article" date="2013" name="Front. Plant Sci.">
        <title>The Reference Genome of the Halophytic Plant Eutrema salsugineum.</title>
        <authorList>
            <person name="Yang R."/>
            <person name="Jarvis D.E."/>
            <person name="Chen H."/>
            <person name="Beilstein M.A."/>
            <person name="Grimwood J."/>
            <person name="Jenkins J."/>
            <person name="Shu S."/>
            <person name="Prochnik S."/>
            <person name="Xin M."/>
            <person name="Ma C."/>
            <person name="Schmutz J."/>
            <person name="Wing R.A."/>
            <person name="Mitchell-Olds T."/>
            <person name="Schumaker K.S."/>
            <person name="Wang X."/>
        </authorList>
    </citation>
    <scope>NUCLEOTIDE SEQUENCE [LARGE SCALE GENOMIC DNA]</scope>
</reference>
<dbReference type="Proteomes" id="UP000030689">
    <property type="component" value="Unassembled WGS sequence"/>
</dbReference>
<feature type="compositionally biased region" description="Basic and acidic residues" evidence="7">
    <location>
        <begin position="522"/>
        <end position="533"/>
    </location>
</feature>
<feature type="compositionally biased region" description="Polar residues" evidence="7">
    <location>
        <begin position="566"/>
        <end position="580"/>
    </location>
</feature>
<feature type="region of interest" description="Disordered" evidence="7">
    <location>
        <begin position="134"/>
        <end position="206"/>
    </location>
</feature>
<dbReference type="InterPro" id="IPR001005">
    <property type="entry name" value="SANT/Myb"/>
</dbReference>
<keyword evidence="3" id="KW-0805">Transcription regulation</keyword>
<dbReference type="PANTHER" id="PTHR21654">
    <property type="entry name" value="FI21293P1"/>
    <property type="match status" value="1"/>
</dbReference>
<evidence type="ECO:0000256" key="7">
    <source>
        <dbReference type="SAM" id="MobiDB-lite"/>
    </source>
</evidence>
<dbReference type="GO" id="GO:0006355">
    <property type="term" value="P:regulation of DNA-templated transcription"/>
    <property type="evidence" value="ECO:0007669"/>
    <property type="project" value="UniProtKB-ARBA"/>
</dbReference>
<keyword evidence="2" id="KW-0677">Repeat</keyword>
<accession>V4KJH0</accession>
<dbReference type="STRING" id="72664.V4KJH0"/>
<feature type="domain" description="Myb-like" evidence="8">
    <location>
        <begin position="42"/>
        <end position="100"/>
    </location>
</feature>
<dbReference type="EMBL" id="KI517953">
    <property type="protein sequence ID" value="ESQ27433.1"/>
    <property type="molecule type" value="Genomic_DNA"/>
</dbReference>
<keyword evidence="4" id="KW-0238">DNA-binding</keyword>